<evidence type="ECO:0000256" key="1">
    <source>
        <dbReference type="SAM" id="MobiDB-lite"/>
    </source>
</evidence>
<evidence type="ECO:0000313" key="4">
    <source>
        <dbReference type="Proteomes" id="UP000032232"/>
    </source>
</evidence>
<evidence type="ECO:0000313" key="3">
    <source>
        <dbReference type="EMBL" id="KIT16880.1"/>
    </source>
</evidence>
<feature type="signal peptide" evidence="2">
    <location>
        <begin position="1"/>
        <end position="19"/>
    </location>
</feature>
<dbReference type="STRING" id="935700.jaqu_13780"/>
<name>A0A0D1EMG9_9RHOB</name>
<proteinExistence type="predicted"/>
<feature type="region of interest" description="Disordered" evidence="1">
    <location>
        <begin position="153"/>
        <end position="172"/>
    </location>
</feature>
<keyword evidence="2" id="KW-0732">Signal</keyword>
<sequence>MVRASALSLALLAPVAAQAAEWNREGCLSGALPFADCVHAIRAAETFVSAMRPTEDGELGLLRLSYVAADFATLSDGIDPNVSLMISTTFIVDGRLAYADLVEVGQVMDFIDFTRDGPGAYVFRGAVFSDELGCPVVATLTVDAGPYTVAIREGSTTPPPPVVTETLASNCR</sequence>
<dbReference type="EMBL" id="JYFE01000025">
    <property type="protein sequence ID" value="KIT16880.1"/>
    <property type="molecule type" value="Genomic_DNA"/>
</dbReference>
<feature type="chain" id="PRO_5002230137" evidence="2">
    <location>
        <begin position="20"/>
        <end position="172"/>
    </location>
</feature>
<organism evidence="3 4">
    <name type="scientific">Jannaschia aquimarina</name>
    <dbReference type="NCBI Taxonomy" id="935700"/>
    <lineage>
        <taxon>Bacteria</taxon>
        <taxon>Pseudomonadati</taxon>
        <taxon>Pseudomonadota</taxon>
        <taxon>Alphaproteobacteria</taxon>
        <taxon>Rhodobacterales</taxon>
        <taxon>Roseobacteraceae</taxon>
        <taxon>Jannaschia</taxon>
    </lineage>
</organism>
<evidence type="ECO:0000256" key="2">
    <source>
        <dbReference type="SAM" id="SignalP"/>
    </source>
</evidence>
<reference evidence="3 4" key="1">
    <citation type="submission" date="2015-02" db="EMBL/GenBank/DDBJ databases">
        <title>Genome Sequence of Jannaschia aquimarina DSM28248, a member of the Roseobacter clade.</title>
        <authorList>
            <person name="Voget S."/>
            <person name="Daniel R."/>
        </authorList>
    </citation>
    <scope>NUCLEOTIDE SEQUENCE [LARGE SCALE GENOMIC DNA]</scope>
    <source>
        <strain evidence="3 4">GSW-M26</strain>
    </source>
</reference>
<dbReference type="AlphaFoldDB" id="A0A0D1EMG9"/>
<protein>
    <submittedName>
        <fullName evidence="3">Uncharacterized protein</fullName>
    </submittedName>
</protein>
<keyword evidence="4" id="KW-1185">Reference proteome</keyword>
<dbReference type="Proteomes" id="UP000032232">
    <property type="component" value="Unassembled WGS sequence"/>
</dbReference>
<comment type="caution">
    <text evidence="3">The sequence shown here is derived from an EMBL/GenBank/DDBJ whole genome shotgun (WGS) entry which is preliminary data.</text>
</comment>
<accession>A0A0D1EMG9</accession>
<dbReference type="RefSeq" id="WP_141134344.1">
    <property type="nucleotide sequence ID" value="NZ_FZPF01000006.1"/>
</dbReference>
<gene>
    <name evidence="3" type="ORF">jaqu_13780</name>
</gene>